<dbReference type="EMBL" id="JANRMS010001485">
    <property type="protein sequence ID" value="KAJ3527928.1"/>
    <property type="molecule type" value="Genomic_DNA"/>
</dbReference>
<evidence type="ECO:0000313" key="2">
    <source>
        <dbReference type="Proteomes" id="UP001148629"/>
    </source>
</evidence>
<dbReference type="Proteomes" id="UP001148629">
    <property type="component" value="Unassembled WGS sequence"/>
</dbReference>
<keyword evidence="2" id="KW-1185">Reference proteome</keyword>
<protein>
    <submittedName>
        <fullName evidence="1">Uncharacterized protein</fullName>
    </submittedName>
</protein>
<proteinExistence type="predicted"/>
<accession>A0ACC1RXU2</accession>
<gene>
    <name evidence="1" type="ORF">NM208_g10465</name>
</gene>
<reference evidence="1" key="1">
    <citation type="submission" date="2022-08" db="EMBL/GenBank/DDBJ databases">
        <title>Genome Sequence of Fusarium decemcellulare.</title>
        <authorList>
            <person name="Buettner E."/>
        </authorList>
    </citation>
    <scope>NUCLEOTIDE SEQUENCE</scope>
    <source>
        <strain evidence="1">Babe19</strain>
    </source>
</reference>
<evidence type="ECO:0000313" key="1">
    <source>
        <dbReference type="EMBL" id="KAJ3527928.1"/>
    </source>
</evidence>
<sequence>MNQIVDLFQHYKSVSQDEAFIQSSASGQASVQTIGRYMILGPQQGSRPSAVTESDDRIRLILRTCHILSSFRSNYDVRIVYPPLRLQFLFRSSTPKPPASQQTRLLYSRSEVVSADGRSLTPMSSSKNTEPSASDDGLKIWSCVICRRRKVRCDRKDPCSNCVKNNIECHFPVTGRIPRRSRDPGATKSPAQKQSELLGRLRRLESVVTELAAQVEDGSHGPGGIVAPGGPKPRSIASSEAGQTTMDASVAESSQTVSSTSNQAGSEFDEEFGRLVVDKGGSLHVGNRFWTVFCGEVDNILQAVHDVAEYSGPSNPIMPEPGLEGGPSPLSHLGFVFGNADFAKALDGLNPMPSQMLFIWQTYVENVDPFIKVLHVPTIEKVVRELRGNFSTYGPNMEALLFAISLAAIASMDEEAVMFNFNTPKPQLLQRYQFGTEQALARADFLVTKDIAVLQALVIYISLLPHLGAKEKVWPMMGLVLRLAKGIRLDRSDGNQQSQLEREARWRLWWQICLVDSLSRRPEAPDVSIAQGSFETPLPTNVDDRDLLDDMAAPLLSSQERTTDTTLLIIRCELWRLTQSLRADAARSPEALLELFHSSKAKVETIYLRHLQMSKPWDRFISTMATLFFAKVELFLRQSRVSRTTQTPLEPAINIIKAAHSLKSDPSWSKWRWQLQGQVPWHALGVFLRHACRQPWMSQLDEAWNAAQAIISTAPENVKTGPLWHSLMQLYKGAQAQRQAAESQLEQPPHDNPAFNASQGVNATTILSETNQMNPVIIDASAFNSSLYISPPGPGNPPTEHQGPGLHAAFNNPTPLSPAGGLPGFGENQTFGDVSVLDDADLMDWDALIDVDNTLATWDFF</sequence>
<comment type="caution">
    <text evidence="1">The sequence shown here is derived from an EMBL/GenBank/DDBJ whole genome shotgun (WGS) entry which is preliminary data.</text>
</comment>
<organism evidence="1 2">
    <name type="scientific">Fusarium decemcellulare</name>
    <dbReference type="NCBI Taxonomy" id="57161"/>
    <lineage>
        <taxon>Eukaryota</taxon>
        <taxon>Fungi</taxon>
        <taxon>Dikarya</taxon>
        <taxon>Ascomycota</taxon>
        <taxon>Pezizomycotina</taxon>
        <taxon>Sordariomycetes</taxon>
        <taxon>Hypocreomycetidae</taxon>
        <taxon>Hypocreales</taxon>
        <taxon>Nectriaceae</taxon>
        <taxon>Fusarium</taxon>
        <taxon>Fusarium decemcellulare species complex</taxon>
    </lineage>
</organism>
<name>A0ACC1RXU2_9HYPO</name>